<keyword evidence="2" id="KW-0575">Peroxidase</keyword>
<dbReference type="PROSITE" id="PS51405">
    <property type="entry name" value="HEME_HALOPEROXIDASE"/>
    <property type="match status" value="1"/>
</dbReference>
<name>A0A9P4LZM4_9PEZI</name>
<evidence type="ECO:0000313" key="10">
    <source>
        <dbReference type="EMBL" id="KAF2088261.1"/>
    </source>
</evidence>
<dbReference type="AlphaFoldDB" id="A0A9P4LZM4"/>
<feature type="signal peptide" evidence="8">
    <location>
        <begin position="1"/>
        <end position="25"/>
    </location>
</feature>
<evidence type="ECO:0000256" key="8">
    <source>
        <dbReference type="SAM" id="SignalP"/>
    </source>
</evidence>
<dbReference type="PANTHER" id="PTHR33577">
    <property type="entry name" value="STERIGMATOCYSTIN BIOSYNTHESIS PEROXIDASE STCC-RELATED"/>
    <property type="match status" value="1"/>
</dbReference>
<keyword evidence="8" id="KW-0732">Signal</keyword>
<dbReference type="SUPFAM" id="SSF47571">
    <property type="entry name" value="Cloroperoxidase"/>
    <property type="match status" value="1"/>
</dbReference>
<evidence type="ECO:0000256" key="1">
    <source>
        <dbReference type="ARBA" id="ARBA00001970"/>
    </source>
</evidence>
<feature type="domain" description="Heme haloperoxidase family profile" evidence="9">
    <location>
        <begin position="28"/>
        <end position="237"/>
    </location>
</feature>
<evidence type="ECO:0000313" key="11">
    <source>
        <dbReference type="Proteomes" id="UP000799776"/>
    </source>
</evidence>
<comment type="similarity">
    <text evidence="7">Belongs to the chloroperoxidase family.</text>
</comment>
<dbReference type="InterPro" id="IPR000028">
    <property type="entry name" value="Chloroperoxidase"/>
</dbReference>
<comment type="caution">
    <text evidence="10">The sequence shown here is derived from an EMBL/GenBank/DDBJ whole genome shotgun (WGS) entry which is preliminary data.</text>
</comment>
<dbReference type="OrthoDB" id="407298at2759"/>
<keyword evidence="5" id="KW-0560">Oxidoreductase</keyword>
<organism evidence="10 11">
    <name type="scientific">Saccharata proteae CBS 121410</name>
    <dbReference type="NCBI Taxonomy" id="1314787"/>
    <lineage>
        <taxon>Eukaryota</taxon>
        <taxon>Fungi</taxon>
        <taxon>Dikarya</taxon>
        <taxon>Ascomycota</taxon>
        <taxon>Pezizomycotina</taxon>
        <taxon>Dothideomycetes</taxon>
        <taxon>Dothideomycetes incertae sedis</taxon>
        <taxon>Botryosphaeriales</taxon>
        <taxon>Saccharataceae</taxon>
        <taxon>Saccharata</taxon>
    </lineage>
</organism>
<accession>A0A9P4LZM4</accession>
<keyword evidence="3" id="KW-0349">Heme</keyword>
<evidence type="ECO:0000256" key="6">
    <source>
        <dbReference type="ARBA" id="ARBA00023004"/>
    </source>
</evidence>
<proteinExistence type="inferred from homology"/>
<evidence type="ECO:0000256" key="7">
    <source>
        <dbReference type="ARBA" id="ARBA00025795"/>
    </source>
</evidence>
<dbReference type="EMBL" id="ML978717">
    <property type="protein sequence ID" value="KAF2088261.1"/>
    <property type="molecule type" value="Genomic_DNA"/>
</dbReference>
<evidence type="ECO:0000259" key="9">
    <source>
        <dbReference type="PROSITE" id="PS51405"/>
    </source>
</evidence>
<evidence type="ECO:0000256" key="2">
    <source>
        <dbReference type="ARBA" id="ARBA00022559"/>
    </source>
</evidence>
<evidence type="ECO:0000256" key="5">
    <source>
        <dbReference type="ARBA" id="ARBA00023002"/>
    </source>
</evidence>
<sequence length="280" mass="29978">MTLSTTITSLLTLSVFTLLTTTATAAVDFSKWQAPGPNDVRSPCPGLNSLANHGILPRNGRGMTVPILVDALHNGMNVDADFAAATGLLSSPTLLSPSFDLNNLDSHNFPIEHDASLSRADAYFGDNHSFNATIFSTVLAYFSSTNTTSIPLAAHARYNRVLTEKARDPAFTYTAQQFITSYGETALYLSVLGDPVTGVAPVEWVKVFFEQERLPYNEGWRPTARQTDLLSLSDMAGRLNGVTGEMLPEGLLVTAQTLGLAFRGLNPVKGVVGNVVAGLL</sequence>
<keyword evidence="4" id="KW-0479">Metal-binding</keyword>
<dbReference type="PANTHER" id="PTHR33577:SF9">
    <property type="entry name" value="PEROXIDASE STCC"/>
    <property type="match status" value="1"/>
</dbReference>
<dbReference type="Gene3D" id="1.10.489.10">
    <property type="entry name" value="Chloroperoxidase-like"/>
    <property type="match status" value="1"/>
</dbReference>
<dbReference type="InterPro" id="IPR036851">
    <property type="entry name" value="Chloroperoxidase-like_sf"/>
</dbReference>
<keyword evidence="11" id="KW-1185">Reference proteome</keyword>
<gene>
    <name evidence="10" type="ORF">K490DRAFT_73213</name>
</gene>
<feature type="chain" id="PRO_5040402443" evidence="8">
    <location>
        <begin position="26"/>
        <end position="280"/>
    </location>
</feature>
<keyword evidence="6" id="KW-0408">Iron</keyword>
<evidence type="ECO:0000256" key="4">
    <source>
        <dbReference type="ARBA" id="ARBA00022723"/>
    </source>
</evidence>
<dbReference type="GO" id="GO:0004601">
    <property type="term" value="F:peroxidase activity"/>
    <property type="evidence" value="ECO:0007669"/>
    <property type="project" value="UniProtKB-KW"/>
</dbReference>
<evidence type="ECO:0000256" key="3">
    <source>
        <dbReference type="ARBA" id="ARBA00022617"/>
    </source>
</evidence>
<dbReference type="GO" id="GO:0046872">
    <property type="term" value="F:metal ion binding"/>
    <property type="evidence" value="ECO:0007669"/>
    <property type="project" value="UniProtKB-KW"/>
</dbReference>
<dbReference type="Proteomes" id="UP000799776">
    <property type="component" value="Unassembled WGS sequence"/>
</dbReference>
<comment type="cofactor">
    <cofactor evidence="1">
        <name>heme b</name>
        <dbReference type="ChEBI" id="CHEBI:60344"/>
    </cofactor>
</comment>
<dbReference type="Pfam" id="PF01328">
    <property type="entry name" value="Peroxidase_2"/>
    <property type="match status" value="1"/>
</dbReference>
<protein>
    <submittedName>
        <fullName evidence="10">Cloroperoxidase</fullName>
    </submittedName>
</protein>
<reference evidence="10" key="1">
    <citation type="journal article" date="2020" name="Stud. Mycol.">
        <title>101 Dothideomycetes genomes: a test case for predicting lifestyles and emergence of pathogens.</title>
        <authorList>
            <person name="Haridas S."/>
            <person name="Albert R."/>
            <person name="Binder M."/>
            <person name="Bloem J."/>
            <person name="Labutti K."/>
            <person name="Salamov A."/>
            <person name="Andreopoulos B."/>
            <person name="Baker S."/>
            <person name="Barry K."/>
            <person name="Bills G."/>
            <person name="Bluhm B."/>
            <person name="Cannon C."/>
            <person name="Castanera R."/>
            <person name="Culley D."/>
            <person name="Daum C."/>
            <person name="Ezra D."/>
            <person name="Gonzalez J."/>
            <person name="Henrissat B."/>
            <person name="Kuo A."/>
            <person name="Liang C."/>
            <person name="Lipzen A."/>
            <person name="Lutzoni F."/>
            <person name="Magnuson J."/>
            <person name="Mondo S."/>
            <person name="Nolan M."/>
            <person name="Ohm R."/>
            <person name="Pangilinan J."/>
            <person name="Park H.-J."/>
            <person name="Ramirez L."/>
            <person name="Alfaro M."/>
            <person name="Sun H."/>
            <person name="Tritt A."/>
            <person name="Yoshinaga Y."/>
            <person name="Zwiers L.-H."/>
            <person name="Turgeon B."/>
            <person name="Goodwin S."/>
            <person name="Spatafora J."/>
            <person name="Crous P."/>
            <person name="Grigoriev I."/>
        </authorList>
    </citation>
    <scope>NUCLEOTIDE SEQUENCE</scope>
    <source>
        <strain evidence="10">CBS 121410</strain>
    </source>
</reference>